<dbReference type="SMART" id="SM00205">
    <property type="entry name" value="THN"/>
    <property type="match status" value="1"/>
</dbReference>
<accession>A0ABP1RWC7</accession>
<dbReference type="Gene3D" id="2.60.110.10">
    <property type="entry name" value="Thaumatin"/>
    <property type="match status" value="1"/>
</dbReference>
<dbReference type="PANTHER" id="PTHR31013">
    <property type="entry name" value="THAUMATIN FAMILY PROTEIN-RELATED"/>
    <property type="match status" value="1"/>
</dbReference>
<dbReference type="InterPro" id="IPR001938">
    <property type="entry name" value="Thaumatin"/>
</dbReference>
<evidence type="ECO:0000256" key="1">
    <source>
        <dbReference type="SAM" id="SignalP"/>
    </source>
</evidence>
<proteinExistence type="predicted"/>
<dbReference type="Pfam" id="PF00314">
    <property type="entry name" value="Thaumatin"/>
    <property type="match status" value="1"/>
</dbReference>
<sequence length="200" mass="21696">MKSFTHFAILLLFGASCLAEELTVRNNCPGTLYVKNEGTNSGSFTLGSGQSRAISINRGRSARVWAHAGCNGASNCDTTEGYVSLAEMFWDNNGMTWYDVSQVDGYTLPIRMEPYNPAAGGNCQTTSCNFNIDANCPNGNKVGNKGRTVGCRNPNRDSGNTDYARAIKRSCPGVYSWSQDDRDGMRACQPGNNGLRIIFC</sequence>
<reference evidence="2 3" key="1">
    <citation type="submission" date="2024-08" db="EMBL/GenBank/DDBJ databases">
        <authorList>
            <person name="Cucini C."/>
            <person name="Frati F."/>
        </authorList>
    </citation>
    <scope>NUCLEOTIDE SEQUENCE [LARGE SCALE GENOMIC DNA]</scope>
</reference>
<evidence type="ECO:0000313" key="3">
    <source>
        <dbReference type="Proteomes" id="UP001642540"/>
    </source>
</evidence>
<dbReference type="PRINTS" id="PR00347">
    <property type="entry name" value="THAUMATIN"/>
</dbReference>
<feature type="signal peptide" evidence="1">
    <location>
        <begin position="1"/>
        <end position="19"/>
    </location>
</feature>
<protein>
    <recommendedName>
        <fullName evidence="4">Thaumatin-like protein</fullName>
    </recommendedName>
</protein>
<dbReference type="PANTHER" id="PTHR31013:SF2">
    <property type="entry name" value="THAUMATIN-LIKE PROTEIN"/>
    <property type="match status" value="1"/>
</dbReference>
<keyword evidence="3" id="KW-1185">Reference proteome</keyword>
<organism evidence="2 3">
    <name type="scientific">Orchesella dallaii</name>
    <dbReference type="NCBI Taxonomy" id="48710"/>
    <lineage>
        <taxon>Eukaryota</taxon>
        <taxon>Metazoa</taxon>
        <taxon>Ecdysozoa</taxon>
        <taxon>Arthropoda</taxon>
        <taxon>Hexapoda</taxon>
        <taxon>Collembola</taxon>
        <taxon>Entomobryomorpha</taxon>
        <taxon>Entomobryoidea</taxon>
        <taxon>Orchesellidae</taxon>
        <taxon>Orchesellinae</taxon>
        <taxon>Orchesella</taxon>
    </lineage>
</organism>
<dbReference type="EMBL" id="CAXLJM020000118">
    <property type="protein sequence ID" value="CAL8137481.1"/>
    <property type="molecule type" value="Genomic_DNA"/>
</dbReference>
<dbReference type="PROSITE" id="PS51367">
    <property type="entry name" value="THAUMATIN_2"/>
    <property type="match status" value="1"/>
</dbReference>
<evidence type="ECO:0000313" key="2">
    <source>
        <dbReference type="EMBL" id="CAL8137481.1"/>
    </source>
</evidence>
<dbReference type="SUPFAM" id="SSF49870">
    <property type="entry name" value="Osmotin, thaumatin-like protein"/>
    <property type="match status" value="1"/>
</dbReference>
<name>A0ABP1RWC7_9HEXA</name>
<dbReference type="PROSITE" id="PS51257">
    <property type="entry name" value="PROKAR_LIPOPROTEIN"/>
    <property type="match status" value="1"/>
</dbReference>
<dbReference type="InterPro" id="IPR037176">
    <property type="entry name" value="Osmotin/thaumatin-like_sf"/>
</dbReference>
<feature type="chain" id="PRO_5046534165" description="Thaumatin-like protein" evidence="1">
    <location>
        <begin position="20"/>
        <end position="200"/>
    </location>
</feature>
<dbReference type="PIRSF" id="PIRSF002703">
    <property type="entry name" value="Thaumatin"/>
    <property type="match status" value="1"/>
</dbReference>
<gene>
    <name evidence="2" type="ORF">ODALV1_LOCUS26934</name>
</gene>
<dbReference type="Proteomes" id="UP001642540">
    <property type="component" value="Unassembled WGS sequence"/>
</dbReference>
<keyword evidence="1" id="KW-0732">Signal</keyword>
<comment type="caution">
    <text evidence="2">The sequence shown here is derived from an EMBL/GenBank/DDBJ whole genome shotgun (WGS) entry which is preliminary data.</text>
</comment>
<evidence type="ECO:0008006" key="4">
    <source>
        <dbReference type="Google" id="ProtNLM"/>
    </source>
</evidence>